<comment type="caution">
    <text evidence="1">The sequence shown here is derived from an EMBL/GenBank/DDBJ whole genome shotgun (WGS) entry which is preliminary data.</text>
</comment>
<protein>
    <submittedName>
        <fullName evidence="1">Uncharacterized protein</fullName>
    </submittedName>
</protein>
<dbReference type="EMBL" id="JARJCM010000120">
    <property type="protein sequence ID" value="KAJ7027737.1"/>
    <property type="molecule type" value="Genomic_DNA"/>
</dbReference>
<keyword evidence="2" id="KW-1185">Reference proteome</keyword>
<organism evidence="1 2">
    <name type="scientific">Mycena alexandri</name>
    <dbReference type="NCBI Taxonomy" id="1745969"/>
    <lineage>
        <taxon>Eukaryota</taxon>
        <taxon>Fungi</taxon>
        <taxon>Dikarya</taxon>
        <taxon>Basidiomycota</taxon>
        <taxon>Agaricomycotina</taxon>
        <taxon>Agaricomycetes</taxon>
        <taxon>Agaricomycetidae</taxon>
        <taxon>Agaricales</taxon>
        <taxon>Marasmiineae</taxon>
        <taxon>Mycenaceae</taxon>
        <taxon>Mycena</taxon>
    </lineage>
</organism>
<gene>
    <name evidence="1" type="ORF">C8F04DRAFT_87802</name>
</gene>
<proteinExistence type="predicted"/>
<accession>A0AAD6SIE7</accession>
<dbReference type="AlphaFoldDB" id="A0AAD6SIE7"/>
<evidence type="ECO:0000313" key="2">
    <source>
        <dbReference type="Proteomes" id="UP001218188"/>
    </source>
</evidence>
<name>A0AAD6SIE7_9AGAR</name>
<sequence length="198" mass="21272">MLSWFLAIVPLFPRISNLPPSTFKAPDALDYSKPPPPPLLARSTILPPTRRAARSRLPRALDSSLPAPLALAMPTSQSPSNTAFYGVCSILYVIPTAINAARTTHGFRSARAARLSVCKAIHRYGGSYGRCPACVYGAHAIFVGGSADAGTYGGVRQLRDGAHARGSIRSVSWTPIVLVFFVLRARRVIPPHRLCVLA</sequence>
<evidence type="ECO:0000313" key="1">
    <source>
        <dbReference type="EMBL" id="KAJ7027737.1"/>
    </source>
</evidence>
<reference evidence="1" key="1">
    <citation type="submission" date="2023-03" db="EMBL/GenBank/DDBJ databases">
        <title>Massive genome expansion in bonnet fungi (Mycena s.s.) driven by repeated elements and novel gene families across ecological guilds.</title>
        <authorList>
            <consortium name="Lawrence Berkeley National Laboratory"/>
            <person name="Harder C.B."/>
            <person name="Miyauchi S."/>
            <person name="Viragh M."/>
            <person name="Kuo A."/>
            <person name="Thoen E."/>
            <person name="Andreopoulos B."/>
            <person name="Lu D."/>
            <person name="Skrede I."/>
            <person name="Drula E."/>
            <person name="Henrissat B."/>
            <person name="Morin E."/>
            <person name="Kohler A."/>
            <person name="Barry K."/>
            <person name="LaButti K."/>
            <person name="Morin E."/>
            <person name="Salamov A."/>
            <person name="Lipzen A."/>
            <person name="Mereny Z."/>
            <person name="Hegedus B."/>
            <person name="Baldrian P."/>
            <person name="Stursova M."/>
            <person name="Weitz H."/>
            <person name="Taylor A."/>
            <person name="Grigoriev I.V."/>
            <person name="Nagy L.G."/>
            <person name="Martin F."/>
            <person name="Kauserud H."/>
        </authorList>
    </citation>
    <scope>NUCLEOTIDE SEQUENCE</scope>
    <source>
        <strain evidence="1">CBHHK200</strain>
    </source>
</reference>
<dbReference type="Proteomes" id="UP001218188">
    <property type="component" value="Unassembled WGS sequence"/>
</dbReference>